<feature type="region of interest" description="Disordered" evidence="1">
    <location>
        <begin position="411"/>
        <end position="459"/>
    </location>
</feature>
<dbReference type="Pfam" id="PF23551">
    <property type="entry name" value="Zn_ribbon_20"/>
    <property type="match status" value="1"/>
</dbReference>
<feature type="compositionally biased region" description="Polar residues" evidence="1">
    <location>
        <begin position="445"/>
        <end position="459"/>
    </location>
</feature>
<dbReference type="InterPro" id="IPR018253">
    <property type="entry name" value="DnaJ_domain_CS"/>
</dbReference>
<dbReference type="Pfam" id="PF11926">
    <property type="entry name" value="DUF3444"/>
    <property type="match status" value="1"/>
</dbReference>
<keyword evidence="4" id="KW-1185">Reference proteome</keyword>
<name>A0ABC8R0A1_9AQUA</name>
<dbReference type="InterPro" id="IPR024593">
    <property type="entry name" value="DUF3444"/>
</dbReference>
<accession>A0ABC8R0A1</accession>
<dbReference type="InterPro" id="IPR036869">
    <property type="entry name" value="J_dom_sf"/>
</dbReference>
<dbReference type="CDD" id="cd06257">
    <property type="entry name" value="DnaJ"/>
    <property type="match status" value="1"/>
</dbReference>
<feature type="compositionally biased region" description="Polar residues" evidence="1">
    <location>
        <begin position="162"/>
        <end position="173"/>
    </location>
</feature>
<feature type="region of interest" description="Disordered" evidence="1">
    <location>
        <begin position="741"/>
        <end position="762"/>
    </location>
</feature>
<dbReference type="PROSITE" id="PS50076">
    <property type="entry name" value="DNAJ_2"/>
    <property type="match status" value="1"/>
</dbReference>
<dbReference type="PANTHER" id="PTHR44137">
    <property type="entry name" value="BNAC03G44070D PROTEIN"/>
    <property type="match status" value="1"/>
</dbReference>
<evidence type="ECO:0000313" key="3">
    <source>
        <dbReference type="EMBL" id="CAK9138436.1"/>
    </source>
</evidence>
<feature type="compositionally biased region" description="Polar residues" evidence="1">
    <location>
        <begin position="286"/>
        <end position="297"/>
    </location>
</feature>
<dbReference type="Proteomes" id="UP001642360">
    <property type="component" value="Unassembled WGS sequence"/>
</dbReference>
<feature type="compositionally biased region" description="Polar residues" evidence="1">
    <location>
        <begin position="133"/>
        <end position="145"/>
    </location>
</feature>
<evidence type="ECO:0000256" key="1">
    <source>
        <dbReference type="SAM" id="MobiDB-lite"/>
    </source>
</evidence>
<reference evidence="3 4" key="1">
    <citation type="submission" date="2024-02" db="EMBL/GenBank/DDBJ databases">
        <authorList>
            <person name="Vignale AGUSTIN F."/>
            <person name="Sosa J E."/>
            <person name="Modenutti C."/>
        </authorList>
    </citation>
    <scope>NUCLEOTIDE SEQUENCE [LARGE SCALE GENOMIC DNA]</scope>
</reference>
<feature type="compositionally biased region" description="Low complexity" evidence="1">
    <location>
        <begin position="232"/>
        <end position="241"/>
    </location>
</feature>
<dbReference type="InterPro" id="IPR056988">
    <property type="entry name" value="Zn_ribbon_pln"/>
</dbReference>
<feature type="compositionally biased region" description="Polar residues" evidence="1">
    <location>
        <begin position="242"/>
        <end position="252"/>
    </location>
</feature>
<dbReference type="AlphaFoldDB" id="A0ABC8R0A1"/>
<dbReference type="SMART" id="SM00271">
    <property type="entry name" value="DnaJ"/>
    <property type="match status" value="1"/>
</dbReference>
<dbReference type="Gene3D" id="1.10.287.110">
    <property type="entry name" value="DnaJ domain"/>
    <property type="match status" value="1"/>
</dbReference>
<gene>
    <name evidence="3" type="ORF">ILEXP_LOCUS5784</name>
</gene>
<dbReference type="PROSITE" id="PS00636">
    <property type="entry name" value="DNAJ_1"/>
    <property type="match status" value="1"/>
</dbReference>
<dbReference type="Pfam" id="PF00226">
    <property type="entry name" value="DnaJ"/>
    <property type="match status" value="1"/>
</dbReference>
<sequence length="762" mass="84965">MECNRDEALRAKTIAEGKLAEKDFVAAKKFALKAQTLYPGLEGIPQMLTTLDVYISAENKISGEVDWYGILGVNPMADDETVRKQYRKLALVLHPDKNKSVGADGAFKLLSEAWSLLSDKAKRLAYNQRRSSRGLQQKVPTQSAGPSAPPSANGYHNFKAKASSNPKTQNSSARAHPTAVPPPSYGRSDTFWTICNKCKMHYEYLKVYINHTLLCPNCHEAFLASEMAPPFSFSKSSNSASRQVHQNSSNHTSRSHPFDSGRNSVAAQKAGPGGSAGVNSFHHRNIQQGPFSRTTGFGNMEPSIAAKAAHVVQQANERLKRERQETQATAEWETHSKKRSILDEHGNLAYQTAMGTGHVGTGSVSGDGVYGFRGINNKPNSTRELTPFEIRNMLMEKARTEICKKLTQWRSENAAAETEKKKAKESKKEKEKRSLKGPAHDPNGTGVSFATKTGDQANKSVHRATADGKNTEDLAPVSMNVPDPDFHDFDLDRTESSFEDNQVWAAYDDDDGMPRFYAMVHNVISRKPFKMRISWLNSKTNSEFGPADWVGSGFYKTCGEFRVGKHEIYMSLNCFSQRVKWTKGARGTVHIYPQKGDVWALYRNWSRDWNERTPDEVIHKYDMVEVLDDYQEEQGVSVTPLIKVAGYRTVFHPDLDPDKARRIPKEEMFRFSHQVPKYFLTGQEAENAPKGFQELDPAATPLELLQVKLETNELTAKQNGGKVEDEEIKVGGIFGAAALPKEEDIADNGEQSKEVDTTGFPK</sequence>
<feature type="region of interest" description="Disordered" evidence="1">
    <location>
        <begin position="128"/>
        <end position="184"/>
    </location>
</feature>
<dbReference type="InterPro" id="IPR001623">
    <property type="entry name" value="DnaJ_domain"/>
</dbReference>
<feature type="region of interest" description="Disordered" evidence="1">
    <location>
        <begin position="232"/>
        <end position="299"/>
    </location>
</feature>
<evidence type="ECO:0000313" key="4">
    <source>
        <dbReference type="Proteomes" id="UP001642360"/>
    </source>
</evidence>
<proteinExistence type="predicted"/>
<feature type="compositionally biased region" description="Basic and acidic residues" evidence="1">
    <location>
        <begin position="417"/>
        <end position="434"/>
    </location>
</feature>
<protein>
    <recommendedName>
        <fullName evidence="2">J domain-containing protein</fullName>
    </recommendedName>
</protein>
<dbReference type="PANTHER" id="PTHR44137:SF32">
    <property type="entry name" value="DNAJ HEAT SHOCK AMINO-TERMINAL DOMAIN PROTEIN"/>
    <property type="match status" value="1"/>
</dbReference>
<comment type="caution">
    <text evidence="3">The sequence shown here is derived from an EMBL/GenBank/DDBJ whole genome shotgun (WGS) entry which is preliminary data.</text>
</comment>
<evidence type="ECO:0000259" key="2">
    <source>
        <dbReference type="PROSITE" id="PS50076"/>
    </source>
</evidence>
<dbReference type="SUPFAM" id="SSF46565">
    <property type="entry name" value="Chaperone J-domain"/>
    <property type="match status" value="1"/>
</dbReference>
<organism evidence="3 4">
    <name type="scientific">Ilex paraguariensis</name>
    <name type="common">yerba mate</name>
    <dbReference type="NCBI Taxonomy" id="185542"/>
    <lineage>
        <taxon>Eukaryota</taxon>
        <taxon>Viridiplantae</taxon>
        <taxon>Streptophyta</taxon>
        <taxon>Embryophyta</taxon>
        <taxon>Tracheophyta</taxon>
        <taxon>Spermatophyta</taxon>
        <taxon>Magnoliopsida</taxon>
        <taxon>eudicotyledons</taxon>
        <taxon>Gunneridae</taxon>
        <taxon>Pentapetalae</taxon>
        <taxon>asterids</taxon>
        <taxon>campanulids</taxon>
        <taxon>Aquifoliales</taxon>
        <taxon>Aquifoliaceae</taxon>
        <taxon>Ilex</taxon>
    </lineage>
</organism>
<feature type="domain" description="J" evidence="2">
    <location>
        <begin position="66"/>
        <end position="130"/>
    </location>
</feature>
<dbReference type="EMBL" id="CAUOFW020000891">
    <property type="protein sequence ID" value="CAK9138436.1"/>
    <property type="molecule type" value="Genomic_DNA"/>
</dbReference>
<dbReference type="PRINTS" id="PR00625">
    <property type="entry name" value="JDOMAIN"/>
</dbReference>